<keyword evidence="9" id="KW-1185">Reference proteome</keyword>
<feature type="region of interest" description="Disordered" evidence="5">
    <location>
        <begin position="350"/>
        <end position="523"/>
    </location>
</feature>
<evidence type="ECO:0000256" key="3">
    <source>
        <dbReference type="ARBA" id="ARBA00022833"/>
    </source>
</evidence>
<dbReference type="InterPro" id="IPR022755">
    <property type="entry name" value="Znf_C2H2_jaz"/>
</dbReference>
<dbReference type="SMART" id="SM00271">
    <property type="entry name" value="DnaJ"/>
    <property type="match status" value="1"/>
</dbReference>
<evidence type="ECO:0000256" key="4">
    <source>
        <dbReference type="PROSITE-ProRule" id="PRU00042"/>
    </source>
</evidence>
<feature type="compositionally biased region" description="Basic and acidic residues" evidence="5">
    <location>
        <begin position="501"/>
        <end position="518"/>
    </location>
</feature>
<dbReference type="Proteomes" id="UP000292702">
    <property type="component" value="Unassembled WGS sequence"/>
</dbReference>
<gene>
    <name evidence="8" type="ORF">EIP91_006251</name>
</gene>
<accession>A0A4R0RKP9</accession>
<name>A0A4R0RKP9_9APHY</name>
<dbReference type="GO" id="GO:0003676">
    <property type="term" value="F:nucleic acid binding"/>
    <property type="evidence" value="ECO:0007669"/>
    <property type="project" value="InterPro"/>
</dbReference>
<evidence type="ECO:0000259" key="6">
    <source>
        <dbReference type="PROSITE" id="PS50076"/>
    </source>
</evidence>
<comment type="caution">
    <text evidence="8">The sequence shown here is derived from an EMBL/GenBank/DDBJ whole genome shotgun (WGS) entry which is preliminary data.</text>
</comment>
<evidence type="ECO:0000313" key="8">
    <source>
        <dbReference type="EMBL" id="TCD62894.1"/>
    </source>
</evidence>
<evidence type="ECO:0000256" key="2">
    <source>
        <dbReference type="ARBA" id="ARBA00022771"/>
    </source>
</evidence>
<reference evidence="8 9" key="1">
    <citation type="submission" date="2018-11" db="EMBL/GenBank/DDBJ databases">
        <title>Genome assembly of Steccherinum ochraceum LE-BIN_3174, the white-rot fungus of the Steccherinaceae family (The Residual Polyporoid clade, Polyporales, Basidiomycota).</title>
        <authorList>
            <person name="Fedorova T.V."/>
            <person name="Glazunova O.A."/>
            <person name="Landesman E.O."/>
            <person name="Moiseenko K.V."/>
            <person name="Psurtseva N.V."/>
            <person name="Savinova O.S."/>
            <person name="Shakhova N.V."/>
            <person name="Tyazhelova T.V."/>
            <person name="Vasina D.V."/>
        </authorList>
    </citation>
    <scope>NUCLEOTIDE SEQUENCE [LARGE SCALE GENOMIC DNA]</scope>
    <source>
        <strain evidence="8 9">LE-BIN_3174</strain>
    </source>
</reference>
<dbReference type="PROSITE" id="PS50076">
    <property type="entry name" value="DNAJ_2"/>
    <property type="match status" value="1"/>
</dbReference>
<keyword evidence="3" id="KW-0862">Zinc</keyword>
<dbReference type="PANTHER" id="PTHR44029">
    <property type="entry name" value="DNAJ HOMOLOG SUBFAMILY C MEMBER 21"/>
    <property type="match status" value="1"/>
</dbReference>
<dbReference type="PROSITE" id="PS50157">
    <property type="entry name" value="ZINC_FINGER_C2H2_2"/>
    <property type="match status" value="1"/>
</dbReference>
<keyword evidence="1" id="KW-0479">Metal-binding</keyword>
<dbReference type="PROSITE" id="PS00636">
    <property type="entry name" value="DNAJ_1"/>
    <property type="match status" value="1"/>
</dbReference>
<sequence length="571" mass="63961">MAIPPQVLQITMHYLKWMNTPQQMKSELALIHHPDKNHENVEEATKRFAELQQAYEVLSDDQERAWYDNHKASLVPEPDAETVFDDIRRGAPPPRARDRGLSVNHLARFFDPNHYTGFDDGPDSFYTLYRNLFSRLAHEESLFDESLQSADLPSFGDSSWSWTAVSKAEAGNAARTFYNYWLHFSTAKDFAWKDQWDLAEAPDRRIRRLLERDNKKAREDARKEYNETVRALVTFIRKRDPRYKSHIARQAQAASSGPKQKTTPQASGTSTPQRAAATTTYVEQPWQKASLSKLDDDADLEWAAAEADDDAEEWECVACGKSFRSEAAWDSHERSKKHLQAVERLKQEMMAENEELDLNDEAVPGPEDGCDSQDVSDPEPPPRQPPEGPPRSPSPSALLEGSPLEEARDSTSAAVIDSGSDDLLNQTHFPTKKKKAKQKGRRRSPSPPIRAERKTRAQQFPEDSLEGALSDRDKVPPISDPQGVASAAGSEDEVSIPAKTEMSKRDKRRAREAAKKAQGDSTAGKLICNVCATQFDSRTKLFAHISATGHAAAQQVDTQRSGGKKNGKKGR</sequence>
<dbReference type="InterPro" id="IPR036236">
    <property type="entry name" value="Znf_C2H2_sf"/>
</dbReference>
<dbReference type="InterPro" id="IPR051964">
    <property type="entry name" value="Chaperone_stress_response"/>
</dbReference>
<dbReference type="InterPro" id="IPR054076">
    <property type="entry name" value="ZUO1-like_ZHD"/>
</dbReference>
<feature type="compositionally biased region" description="Polar residues" evidence="5">
    <location>
        <begin position="252"/>
        <end position="282"/>
    </location>
</feature>
<protein>
    <recommendedName>
        <fullName evidence="10">DnaJ-domain-containing protein</fullName>
    </recommendedName>
</protein>
<dbReference type="SUPFAM" id="SSF46565">
    <property type="entry name" value="Chaperone J-domain"/>
    <property type="match status" value="1"/>
</dbReference>
<dbReference type="SMART" id="SM00451">
    <property type="entry name" value="ZnF_U1"/>
    <property type="match status" value="1"/>
</dbReference>
<feature type="compositionally biased region" description="Acidic residues" evidence="5">
    <location>
        <begin position="368"/>
        <end position="377"/>
    </location>
</feature>
<evidence type="ECO:0008006" key="10">
    <source>
        <dbReference type="Google" id="ProtNLM"/>
    </source>
</evidence>
<keyword evidence="2 4" id="KW-0863">Zinc-finger</keyword>
<organism evidence="8 9">
    <name type="scientific">Steccherinum ochraceum</name>
    <dbReference type="NCBI Taxonomy" id="92696"/>
    <lineage>
        <taxon>Eukaryota</taxon>
        <taxon>Fungi</taxon>
        <taxon>Dikarya</taxon>
        <taxon>Basidiomycota</taxon>
        <taxon>Agaricomycotina</taxon>
        <taxon>Agaricomycetes</taxon>
        <taxon>Polyporales</taxon>
        <taxon>Steccherinaceae</taxon>
        <taxon>Steccherinum</taxon>
    </lineage>
</organism>
<dbReference type="SUPFAM" id="SSF57667">
    <property type="entry name" value="beta-beta-alpha zinc fingers"/>
    <property type="match status" value="1"/>
</dbReference>
<feature type="domain" description="C2H2-type" evidence="7">
    <location>
        <begin position="314"/>
        <end position="338"/>
    </location>
</feature>
<evidence type="ECO:0000259" key="7">
    <source>
        <dbReference type="PROSITE" id="PS50157"/>
    </source>
</evidence>
<feature type="region of interest" description="Disordered" evidence="5">
    <location>
        <begin position="549"/>
        <end position="571"/>
    </location>
</feature>
<feature type="domain" description="J" evidence="6">
    <location>
        <begin position="1"/>
        <end position="71"/>
    </location>
</feature>
<dbReference type="STRING" id="92696.A0A4R0RKP9"/>
<dbReference type="InterPro" id="IPR018253">
    <property type="entry name" value="DnaJ_domain_CS"/>
</dbReference>
<dbReference type="GO" id="GO:0005737">
    <property type="term" value="C:cytoplasm"/>
    <property type="evidence" value="ECO:0007669"/>
    <property type="project" value="TreeGrafter"/>
</dbReference>
<feature type="compositionally biased region" description="Basic residues" evidence="5">
    <location>
        <begin position="430"/>
        <end position="444"/>
    </location>
</feature>
<dbReference type="InterPro" id="IPR013087">
    <property type="entry name" value="Znf_C2H2_type"/>
</dbReference>
<evidence type="ECO:0000256" key="5">
    <source>
        <dbReference type="SAM" id="MobiDB-lite"/>
    </source>
</evidence>
<dbReference type="InterPro" id="IPR003604">
    <property type="entry name" value="Matrin/U1-like-C_Znf_C2H2"/>
</dbReference>
<dbReference type="InterPro" id="IPR036869">
    <property type="entry name" value="J_dom_sf"/>
</dbReference>
<feature type="compositionally biased region" description="Basic residues" evidence="5">
    <location>
        <begin position="562"/>
        <end position="571"/>
    </location>
</feature>
<dbReference type="CDD" id="cd06257">
    <property type="entry name" value="DnaJ"/>
    <property type="match status" value="1"/>
</dbReference>
<dbReference type="Gene3D" id="1.10.287.110">
    <property type="entry name" value="DnaJ domain"/>
    <property type="match status" value="1"/>
</dbReference>
<feature type="region of interest" description="Disordered" evidence="5">
    <location>
        <begin position="244"/>
        <end position="282"/>
    </location>
</feature>
<dbReference type="Pfam" id="PF21884">
    <property type="entry name" value="ZUO1-like_ZHD"/>
    <property type="match status" value="1"/>
</dbReference>
<feature type="compositionally biased region" description="Acidic residues" evidence="5">
    <location>
        <begin position="351"/>
        <end position="360"/>
    </location>
</feature>
<dbReference type="Gene3D" id="3.30.160.60">
    <property type="entry name" value="Classic Zinc Finger"/>
    <property type="match status" value="1"/>
</dbReference>
<proteinExistence type="predicted"/>
<dbReference type="AlphaFoldDB" id="A0A4R0RKP9"/>
<evidence type="ECO:0000256" key="1">
    <source>
        <dbReference type="ARBA" id="ARBA00022723"/>
    </source>
</evidence>
<dbReference type="InterPro" id="IPR001623">
    <property type="entry name" value="DnaJ_domain"/>
</dbReference>
<dbReference type="Pfam" id="PF00226">
    <property type="entry name" value="DnaJ"/>
    <property type="match status" value="1"/>
</dbReference>
<dbReference type="EMBL" id="RWJN01000337">
    <property type="protein sequence ID" value="TCD62894.1"/>
    <property type="molecule type" value="Genomic_DNA"/>
</dbReference>
<dbReference type="SMART" id="SM00355">
    <property type="entry name" value="ZnF_C2H2"/>
    <property type="match status" value="2"/>
</dbReference>
<dbReference type="PROSITE" id="PS00028">
    <property type="entry name" value="ZINC_FINGER_C2H2_1"/>
    <property type="match status" value="2"/>
</dbReference>
<feature type="compositionally biased region" description="Pro residues" evidence="5">
    <location>
        <begin position="378"/>
        <end position="393"/>
    </location>
</feature>
<evidence type="ECO:0000313" key="9">
    <source>
        <dbReference type="Proteomes" id="UP000292702"/>
    </source>
</evidence>
<dbReference type="PRINTS" id="PR00625">
    <property type="entry name" value="JDOMAIN"/>
</dbReference>
<dbReference type="GO" id="GO:0008270">
    <property type="term" value="F:zinc ion binding"/>
    <property type="evidence" value="ECO:0007669"/>
    <property type="project" value="UniProtKB-KW"/>
</dbReference>
<dbReference type="Pfam" id="PF12171">
    <property type="entry name" value="zf-C2H2_jaz"/>
    <property type="match status" value="1"/>
</dbReference>
<dbReference type="PANTHER" id="PTHR44029:SF1">
    <property type="entry name" value="DNAJ HOMOLOG SUBFAMILY C MEMBER 21"/>
    <property type="match status" value="1"/>
</dbReference>
<dbReference type="OrthoDB" id="5894at2759"/>